<dbReference type="GO" id="GO:0016887">
    <property type="term" value="F:ATP hydrolysis activity"/>
    <property type="evidence" value="ECO:0007669"/>
    <property type="project" value="InterPro"/>
</dbReference>
<comment type="similarity">
    <text evidence="1">Belongs to the CbxX/CfxQ family.</text>
</comment>
<dbReference type="EMBL" id="SCHB01000003">
    <property type="protein sequence ID" value="TBW72545.1"/>
    <property type="molecule type" value="Genomic_DNA"/>
</dbReference>
<evidence type="ECO:0000256" key="2">
    <source>
        <dbReference type="ARBA" id="ARBA00022741"/>
    </source>
</evidence>
<proteinExistence type="inferred from homology"/>
<gene>
    <name evidence="5" type="ORF">EQ812_06105</name>
</gene>
<name>A0A4Q9WC28_STALU</name>
<sequence length="870" mass="98704">MKKPILVGKGFRRISFEKLVLETLIPDDSTIVFESLGDQKHYFNQGMQFQNMRFKLRGNSLPEDTVIDSWFYIENCNAVIENLTIDNSQPNDHALNIHNSHVTINNVILKGKQAIALYIDQNSSVSINEVTVDTHAEEEISGIFVDNGSRAQINQSLMNGLTANQDAYIEVNHSLSTETVCAQQEGRINANDLYIDKTEETIDIMLFSHGQMYIDGLTIVSGSSEAYLEEGYLSLQHVNTENTNGFLVNIDNFSDAEGEGFEVINRDEYQRQLNDQGAYAQNVDDNIGQEDVDTQFDEFYEDDTVNESENDSYEDTMDAFDEEAMPEEQGALDAIHELIGLDGVKKAVEKFINISKINKIKQQKGLQPNMPAMHSLFIGNPGTGKTTVARLMAQALYEEQVIKENNFVEVSRQDLVSEYIGRTATQTLEVLESAKNGVLFIDEAYTLVSEGDKGFGQEAIDTILKYMEDHREEIMIIFAGYTNEMITFKNSNPGLASRIPHTFDFEDYKLPQLVQIGEADLINKGYVFDADHYQKALANEYRHNFDNSNGRWVRNFNEKLTSEQIQRISESGEYIDDEALMTITDEDFSMFSSQDDGSDETLHDLLEELHQLIGLANVKQHVDKIINEVKFNKLLEEQGKVTTHSNYHMIFTGAPGTGKTTVARLLAQIFKHLGLLSKGHLIETERSKLIGNYIGQTEKNTKQAVEQAMGGVLFIDEAYQLTPKGQSDNDFGSQAIETLITELENNRDKFIAIFAGYNDDMQRFLESNEGLKSRVPYQLHFEDYSPEEVADIVVMTLIKEDWQFDETLLREIVEERYANIEESQKSNGRWARNFVQELLVRHKNKVIQTATPDADLTTISNETILEMQEV</sequence>
<evidence type="ECO:0000313" key="5">
    <source>
        <dbReference type="EMBL" id="TBW72545.1"/>
    </source>
</evidence>
<dbReference type="PANTHER" id="PTHR43392:SF2">
    <property type="entry name" value="AAA-TYPE ATPASE FAMILY PROTEIN _ ANKYRIN REPEAT FAMILY PROTEIN"/>
    <property type="match status" value="1"/>
</dbReference>
<dbReference type="InterPro" id="IPR027417">
    <property type="entry name" value="P-loop_NTPase"/>
</dbReference>
<dbReference type="InterPro" id="IPR000641">
    <property type="entry name" value="CbxX/CfxQ"/>
</dbReference>
<reference evidence="5 6" key="1">
    <citation type="journal article" date="2019" name="Sci. Transl. Med.">
        <title>Quorum sensing between bacterial species on the skin protects against epidermal injury in atopic dermatitis.</title>
        <authorList>
            <person name="Williams M.R."/>
        </authorList>
    </citation>
    <scope>NUCLEOTIDE SEQUENCE [LARGE SCALE GENOMIC DNA]</scope>
    <source>
        <strain evidence="5 6">E7</strain>
    </source>
</reference>
<dbReference type="FunFam" id="3.40.50.300:FF:000216">
    <property type="entry name" value="Type VII secretion ATPase EccA"/>
    <property type="match status" value="2"/>
</dbReference>
<dbReference type="PANTHER" id="PTHR43392">
    <property type="entry name" value="AAA-TYPE ATPASE FAMILY PROTEIN / ANKYRIN REPEAT FAMILY PROTEIN"/>
    <property type="match status" value="1"/>
</dbReference>
<dbReference type="CDD" id="cd00009">
    <property type="entry name" value="AAA"/>
    <property type="match status" value="2"/>
</dbReference>
<protein>
    <submittedName>
        <fullName evidence="5">AAA family ATPase</fullName>
    </submittedName>
</protein>
<dbReference type="InterPro" id="IPR012332">
    <property type="entry name" value="Autotransporter_pectin_lyase_C"/>
</dbReference>
<accession>A0A4Q9WC28</accession>
<comment type="caution">
    <text evidence="5">The sequence shown here is derived from an EMBL/GenBank/DDBJ whole genome shotgun (WGS) entry which is preliminary data.</text>
</comment>
<evidence type="ECO:0000256" key="1">
    <source>
        <dbReference type="ARBA" id="ARBA00010378"/>
    </source>
</evidence>
<dbReference type="InterPro" id="IPR003959">
    <property type="entry name" value="ATPase_AAA_core"/>
</dbReference>
<dbReference type="Gene3D" id="3.40.50.300">
    <property type="entry name" value="P-loop containing nucleotide triphosphate hydrolases"/>
    <property type="match status" value="2"/>
</dbReference>
<feature type="domain" description="AAA+ ATPase" evidence="4">
    <location>
        <begin position="371"/>
        <end position="509"/>
    </location>
</feature>
<evidence type="ECO:0000256" key="3">
    <source>
        <dbReference type="ARBA" id="ARBA00022840"/>
    </source>
</evidence>
<dbReference type="Proteomes" id="UP000293637">
    <property type="component" value="Unassembled WGS sequence"/>
</dbReference>
<dbReference type="SMART" id="SM00382">
    <property type="entry name" value="AAA"/>
    <property type="match status" value="2"/>
</dbReference>
<dbReference type="PRINTS" id="PR00819">
    <property type="entry name" value="CBXCFQXSUPER"/>
</dbReference>
<dbReference type="InterPro" id="IPR041627">
    <property type="entry name" value="AAA_lid_6"/>
</dbReference>
<dbReference type="InterPro" id="IPR003593">
    <property type="entry name" value="AAA+_ATPase"/>
</dbReference>
<dbReference type="RefSeq" id="WP_002491977.1">
    <property type="nucleotide sequence ID" value="NZ_AP021848.1"/>
</dbReference>
<dbReference type="SUPFAM" id="SSF51126">
    <property type="entry name" value="Pectin lyase-like"/>
    <property type="match status" value="1"/>
</dbReference>
<keyword evidence="3" id="KW-0067">ATP-binding</keyword>
<keyword evidence="2" id="KW-0547">Nucleotide-binding</keyword>
<dbReference type="InterPro" id="IPR011050">
    <property type="entry name" value="Pectin_lyase_fold/virulence"/>
</dbReference>
<organism evidence="5 6">
    <name type="scientific">Staphylococcus lugdunensis</name>
    <dbReference type="NCBI Taxonomy" id="28035"/>
    <lineage>
        <taxon>Bacteria</taxon>
        <taxon>Bacillati</taxon>
        <taxon>Bacillota</taxon>
        <taxon>Bacilli</taxon>
        <taxon>Bacillales</taxon>
        <taxon>Staphylococcaceae</taxon>
        <taxon>Staphylococcus</taxon>
    </lineage>
</organism>
<dbReference type="Gene3D" id="1.10.8.60">
    <property type="match status" value="2"/>
</dbReference>
<dbReference type="AlphaFoldDB" id="A0A4Q9WC28"/>
<dbReference type="InterPro" id="IPR050773">
    <property type="entry name" value="CbxX/CfxQ_RuBisCO_ESX"/>
</dbReference>
<dbReference type="GeneID" id="58090871"/>
<evidence type="ECO:0000313" key="6">
    <source>
        <dbReference type="Proteomes" id="UP000293637"/>
    </source>
</evidence>
<dbReference type="SUPFAM" id="SSF52540">
    <property type="entry name" value="P-loop containing nucleoside triphosphate hydrolases"/>
    <property type="match status" value="2"/>
</dbReference>
<dbReference type="Gene3D" id="2.160.20.20">
    <property type="match status" value="1"/>
</dbReference>
<evidence type="ECO:0000259" key="4">
    <source>
        <dbReference type="SMART" id="SM00382"/>
    </source>
</evidence>
<dbReference type="GO" id="GO:0005524">
    <property type="term" value="F:ATP binding"/>
    <property type="evidence" value="ECO:0007669"/>
    <property type="project" value="UniProtKB-KW"/>
</dbReference>
<dbReference type="Pfam" id="PF17866">
    <property type="entry name" value="AAA_lid_6"/>
    <property type="match status" value="1"/>
</dbReference>
<feature type="domain" description="AAA+ ATPase" evidence="4">
    <location>
        <begin position="645"/>
        <end position="785"/>
    </location>
</feature>
<dbReference type="Pfam" id="PF00004">
    <property type="entry name" value="AAA"/>
    <property type="match status" value="2"/>
</dbReference>